<sequence>MAKSSSGALPAFQTDDAIPIAPLYPKADPAPQPWRAANDCRIIARLDHPDPFAAKALATADLEGGANGLTISFEGAAAARGFGLRAQSAEDLNQALGGVRLDLISLRLEPTPGGVGGALQFAELIERRNHDPASIDVDFGFDPIGVFAARGGPPTNWKDQEAAVASACATLREHGFASPLMRADARPYHEAGATEAEELASVLATGVAYLRALASAGQLAKASTALSFVLVTEADVLTGIAKLRALRRLWALVEKSCDIPSAPLRLHAETSWRMLTRRDVYGNLLRGALGCAAAMIGGADSVSVSPFTAALGLPDEFARRLARNTGAILSDESYLTRVADPIAGSGAIEALTLALCEKAWDLFQRIETAGGFPKALASGFWQDAIALSRARRRQDFASRARALTGVSIFPDLAEIVPPVLSPSRRAAAAAARSARGALPCQRDAEPFERLRDKSDAWLAAHGARPRIFLARLDANAESGARRDLARSVFEAAGFETAGLETFADLKALTDACFASGALAACLCASEAAHTASGNGHEHVSGSRLEAAARELSAIGVRVVVASWPGEFEGALRRAGVEDFIFAGSDAVSFLRRIWNKKPRA</sequence>
<dbReference type="InterPro" id="IPR006099">
    <property type="entry name" value="MeMalonylCoA_mutase_a/b_cat"/>
</dbReference>
<keyword evidence="5" id="KW-0170">Cobalt</keyword>
<dbReference type="EMBL" id="PDZR01000001">
    <property type="protein sequence ID" value="PNG28052.1"/>
    <property type="molecule type" value="Genomic_DNA"/>
</dbReference>
<evidence type="ECO:0000256" key="3">
    <source>
        <dbReference type="ARBA" id="ARBA00022628"/>
    </source>
</evidence>
<evidence type="ECO:0000256" key="5">
    <source>
        <dbReference type="ARBA" id="ARBA00023285"/>
    </source>
</evidence>
<evidence type="ECO:0000313" key="8">
    <source>
        <dbReference type="Proteomes" id="UP000236286"/>
    </source>
</evidence>
<dbReference type="SUPFAM" id="SSF52242">
    <property type="entry name" value="Cobalamin (vitamin B12)-binding domain"/>
    <property type="match status" value="1"/>
</dbReference>
<dbReference type="GO" id="GO:0019678">
    <property type="term" value="P:propionate metabolic process, methylmalonyl pathway"/>
    <property type="evidence" value="ECO:0007669"/>
    <property type="project" value="TreeGrafter"/>
</dbReference>
<evidence type="ECO:0000256" key="2">
    <source>
        <dbReference type="ARBA" id="ARBA00008465"/>
    </source>
</evidence>
<comment type="caution">
    <text evidence="7">The sequence shown here is derived from an EMBL/GenBank/DDBJ whole genome shotgun (WGS) entry which is preliminary data.</text>
</comment>
<dbReference type="GO" id="GO:0004494">
    <property type="term" value="F:methylmalonyl-CoA mutase activity"/>
    <property type="evidence" value="ECO:0007669"/>
    <property type="project" value="UniProtKB-EC"/>
</dbReference>
<reference evidence="7 8" key="1">
    <citation type="submission" date="2017-10" db="EMBL/GenBank/DDBJ databases">
        <title>Genome announcement of Methylocella silvestris TVC from permafrost.</title>
        <authorList>
            <person name="Wang J."/>
            <person name="Geng K."/>
            <person name="Ul-Haque F."/>
            <person name="Crombie A.T."/>
            <person name="Street L.E."/>
            <person name="Wookey P.A."/>
            <person name="Murrell J.C."/>
            <person name="Pratscher J."/>
        </authorList>
    </citation>
    <scope>NUCLEOTIDE SEQUENCE [LARGE SCALE GENOMIC DNA]</scope>
    <source>
        <strain evidence="7 8">TVC</strain>
    </source>
</reference>
<dbReference type="InterPro" id="IPR036724">
    <property type="entry name" value="Cobalamin-bd_sf"/>
</dbReference>
<organism evidence="7 8">
    <name type="scientific">Methylocella silvestris</name>
    <dbReference type="NCBI Taxonomy" id="199596"/>
    <lineage>
        <taxon>Bacteria</taxon>
        <taxon>Pseudomonadati</taxon>
        <taxon>Pseudomonadota</taxon>
        <taxon>Alphaproteobacteria</taxon>
        <taxon>Hyphomicrobiales</taxon>
        <taxon>Beijerinckiaceae</taxon>
        <taxon>Methylocella</taxon>
    </lineage>
</organism>
<dbReference type="Gene3D" id="3.20.20.240">
    <property type="entry name" value="Methylmalonyl-CoA mutase"/>
    <property type="match status" value="1"/>
</dbReference>
<name>A0A2J7TMQ2_METSI</name>
<feature type="domain" description="Methylmalonyl-CoA mutase alpha/beta chain catalytic" evidence="6">
    <location>
        <begin position="83"/>
        <end position="424"/>
    </location>
</feature>
<dbReference type="GO" id="GO:0031419">
    <property type="term" value="F:cobalamin binding"/>
    <property type="evidence" value="ECO:0007669"/>
    <property type="project" value="UniProtKB-KW"/>
</dbReference>
<evidence type="ECO:0000256" key="4">
    <source>
        <dbReference type="ARBA" id="ARBA00023235"/>
    </source>
</evidence>
<dbReference type="OrthoDB" id="9762378at2"/>
<proteinExistence type="inferred from homology"/>
<keyword evidence="3" id="KW-0846">Cobalamin</keyword>
<gene>
    <name evidence="7" type="ORF">CR492_02620</name>
</gene>
<dbReference type="PANTHER" id="PTHR48101">
    <property type="entry name" value="METHYLMALONYL-COA MUTASE, MITOCHONDRIAL-RELATED"/>
    <property type="match status" value="1"/>
</dbReference>
<dbReference type="GO" id="GO:0046872">
    <property type="term" value="F:metal ion binding"/>
    <property type="evidence" value="ECO:0007669"/>
    <property type="project" value="InterPro"/>
</dbReference>
<dbReference type="Proteomes" id="UP000236286">
    <property type="component" value="Unassembled WGS sequence"/>
</dbReference>
<comment type="cofactor">
    <cofactor evidence="1">
        <name>adenosylcob(III)alamin</name>
        <dbReference type="ChEBI" id="CHEBI:18408"/>
    </cofactor>
</comment>
<dbReference type="GO" id="GO:0005737">
    <property type="term" value="C:cytoplasm"/>
    <property type="evidence" value="ECO:0007669"/>
    <property type="project" value="TreeGrafter"/>
</dbReference>
<dbReference type="PANTHER" id="PTHR48101:SF4">
    <property type="entry name" value="METHYLMALONYL-COA MUTASE, MITOCHONDRIAL"/>
    <property type="match status" value="1"/>
</dbReference>
<evidence type="ECO:0000259" key="6">
    <source>
        <dbReference type="Pfam" id="PF01642"/>
    </source>
</evidence>
<keyword evidence="4" id="KW-0413">Isomerase</keyword>
<dbReference type="AlphaFoldDB" id="A0A2J7TMQ2"/>
<dbReference type="Pfam" id="PF01642">
    <property type="entry name" value="MM_CoA_mutase"/>
    <property type="match status" value="1"/>
</dbReference>
<comment type="similarity">
    <text evidence="2">Belongs to the methylmalonyl-CoA mutase family.</text>
</comment>
<evidence type="ECO:0000313" key="7">
    <source>
        <dbReference type="EMBL" id="PNG28052.1"/>
    </source>
</evidence>
<protein>
    <submittedName>
        <fullName evidence="7">Methylmalonyl-CoA mutase</fullName>
    </submittedName>
</protein>
<dbReference type="SUPFAM" id="SSF51703">
    <property type="entry name" value="Cobalamin (vitamin B12)-dependent enzymes"/>
    <property type="match status" value="1"/>
</dbReference>
<dbReference type="InterPro" id="IPR016176">
    <property type="entry name" value="Cbl-dep_enz_cat"/>
</dbReference>
<evidence type="ECO:0000256" key="1">
    <source>
        <dbReference type="ARBA" id="ARBA00001922"/>
    </source>
</evidence>
<accession>A0A2J7TMQ2</accession>
<dbReference type="Gene3D" id="3.40.50.280">
    <property type="entry name" value="Cobalamin-binding domain"/>
    <property type="match status" value="1"/>
</dbReference>